<comment type="caution">
    <text evidence="3">The sequence shown here is derived from an EMBL/GenBank/DDBJ whole genome shotgun (WGS) entry which is preliminary data.</text>
</comment>
<dbReference type="Pfam" id="PF07679">
    <property type="entry name" value="I-set"/>
    <property type="match status" value="1"/>
</dbReference>
<dbReference type="Gene3D" id="2.60.40.10">
    <property type="entry name" value="Immunoglobulins"/>
    <property type="match status" value="1"/>
</dbReference>
<proteinExistence type="predicted"/>
<gene>
    <name evidence="3" type="ORF">JD844_008504</name>
</gene>
<accession>A0ABQ7TEG0</accession>
<dbReference type="InterPro" id="IPR036179">
    <property type="entry name" value="Ig-like_dom_sf"/>
</dbReference>
<dbReference type="SUPFAM" id="SSF48726">
    <property type="entry name" value="Immunoglobulin"/>
    <property type="match status" value="1"/>
</dbReference>
<protein>
    <recommendedName>
        <fullName evidence="2">Ig-like domain-containing protein</fullName>
    </recommendedName>
</protein>
<dbReference type="PROSITE" id="PS50835">
    <property type="entry name" value="IG_LIKE"/>
    <property type="match status" value="1"/>
</dbReference>
<feature type="domain" description="Ig-like" evidence="2">
    <location>
        <begin position="139"/>
        <end position="241"/>
    </location>
</feature>
<keyword evidence="1" id="KW-0812">Transmembrane</keyword>
<evidence type="ECO:0000256" key="1">
    <source>
        <dbReference type="SAM" id="Phobius"/>
    </source>
</evidence>
<feature type="transmembrane region" description="Helical" evidence="1">
    <location>
        <begin position="252"/>
        <end position="269"/>
    </location>
</feature>
<dbReference type="InterPro" id="IPR013098">
    <property type="entry name" value="Ig_I-set"/>
</dbReference>
<dbReference type="SMART" id="SM00409">
    <property type="entry name" value="IG"/>
    <property type="match status" value="1"/>
</dbReference>
<sequence>MLEPSTSTQDFDQTATVSPLVFRLENVTISGSSNTPVTKNITVEKPTKLELLCSLVIGPSTEVEKMEVAWKIGDKLIKEESLKRAETHTKWCTRYTVQLEKKDQMESYTCFFKTKPEINATFHLQDMYSRCLLCFFLVPEIHIKSKSIVSYVGDYVVLTCTVGNEAVHYSPSSWVWYTTNGSAELVNIDTTTSVPEKYIMIQNNANVTKLKILTLSEIDTGSYWCEAIFPLGESKGKVSLTVLTYMAPLKPFLVIAAEVVVLVAAIFIYEICTRRKEVQVEVEKEFEQAETLQDEGNRWISVTPENFGQMFLQAGIQLLIMAFYMS</sequence>
<evidence type="ECO:0000313" key="4">
    <source>
        <dbReference type="Proteomes" id="UP000826234"/>
    </source>
</evidence>
<evidence type="ECO:0000259" key="2">
    <source>
        <dbReference type="PROSITE" id="PS50835"/>
    </source>
</evidence>
<dbReference type="EMBL" id="JAIPUX010000439">
    <property type="protein sequence ID" value="KAH0627926.1"/>
    <property type="molecule type" value="Genomic_DNA"/>
</dbReference>
<name>A0ABQ7TEG0_PHRPL</name>
<dbReference type="InterPro" id="IPR013783">
    <property type="entry name" value="Ig-like_fold"/>
</dbReference>
<evidence type="ECO:0000313" key="3">
    <source>
        <dbReference type="EMBL" id="KAH0627926.1"/>
    </source>
</evidence>
<dbReference type="InterPro" id="IPR007110">
    <property type="entry name" value="Ig-like_dom"/>
</dbReference>
<reference evidence="3 4" key="1">
    <citation type="journal article" date="2022" name="Gigascience">
        <title>A chromosome-level genome assembly and annotation of the desert horned lizard, Phrynosoma platyrhinos, provides insight into chromosomal rearrangements among reptiles.</title>
        <authorList>
            <person name="Koochekian N."/>
            <person name="Ascanio A."/>
            <person name="Farleigh K."/>
            <person name="Card D.C."/>
            <person name="Schield D.R."/>
            <person name="Castoe T.A."/>
            <person name="Jezkova T."/>
        </authorList>
    </citation>
    <scope>NUCLEOTIDE SEQUENCE [LARGE SCALE GENOMIC DNA]</scope>
    <source>
        <strain evidence="3">NK-2021</strain>
    </source>
</reference>
<dbReference type="InterPro" id="IPR003599">
    <property type="entry name" value="Ig_sub"/>
</dbReference>
<organism evidence="3 4">
    <name type="scientific">Phrynosoma platyrhinos</name>
    <name type="common">Desert horned lizard</name>
    <dbReference type="NCBI Taxonomy" id="52577"/>
    <lineage>
        <taxon>Eukaryota</taxon>
        <taxon>Metazoa</taxon>
        <taxon>Chordata</taxon>
        <taxon>Craniata</taxon>
        <taxon>Vertebrata</taxon>
        <taxon>Euteleostomi</taxon>
        <taxon>Lepidosauria</taxon>
        <taxon>Squamata</taxon>
        <taxon>Bifurcata</taxon>
        <taxon>Unidentata</taxon>
        <taxon>Episquamata</taxon>
        <taxon>Toxicofera</taxon>
        <taxon>Iguania</taxon>
        <taxon>Phrynosomatidae</taxon>
        <taxon>Phrynosomatinae</taxon>
        <taxon>Phrynosoma</taxon>
    </lineage>
</organism>
<keyword evidence="1" id="KW-0472">Membrane</keyword>
<keyword evidence="4" id="KW-1185">Reference proteome</keyword>
<dbReference type="Proteomes" id="UP000826234">
    <property type="component" value="Unassembled WGS sequence"/>
</dbReference>
<keyword evidence="1" id="KW-1133">Transmembrane helix</keyword>